<feature type="domain" description="CAP-Gly" evidence="3">
    <location>
        <begin position="993"/>
        <end position="1035"/>
    </location>
</feature>
<feature type="compositionally biased region" description="Basic and acidic residues" evidence="2">
    <location>
        <begin position="249"/>
        <end position="286"/>
    </location>
</feature>
<dbReference type="PROSITE" id="PS50245">
    <property type="entry name" value="CAP_GLY_2"/>
    <property type="match status" value="1"/>
</dbReference>
<feature type="region of interest" description="Disordered" evidence="2">
    <location>
        <begin position="750"/>
        <end position="780"/>
    </location>
</feature>
<dbReference type="GeneID" id="106169666"/>
<dbReference type="Gene3D" id="2.30.30.190">
    <property type="entry name" value="CAP Gly-rich-like domain"/>
    <property type="match status" value="1"/>
</dbReference>
<keyword evidence="1" id="KW-0175">Coiled coil</keyword>
<feature type="coiled-coil region" evidence="1">
    <location>
        <begin position="723"/>
        <end position="750"/>
    </location>
</feature>
<feature type="compositionally biased region" description="Basic and acidic residues" evidence="2">
    <location>
        <begin position="212"/>
        <end position="221"/>
    </location>
</feature>
<dbReference type="InterPro" id="IPR036859">
    <property type="entry name" value="CAP-Gly_dom_sf"/>
</dbReference>
<feature type="compositionally biased region" description="Basic and acidic residues" evidence="2">
    <location>
        <begin position="315"/>
        <end position="341"/>
    </location>
</feature>
<feature type="region of interest" description="Disordered" evidence="2">
    <location>
        <begin position="115"/>
        <end position="134"/>
    </location>
</feature>
<dbReference type="Pfam" id="PF01302">
    <property type="entry name" value="CAP_GLY"/>
    <property type="match status" value="1"/>
</dbReference>
<organism evidence="4 5">
    <name type="scientific">Lingula anatina</name>
    <name type="common">Brachiopod</name>
    <name type="synonym">Lingula unguis</name>
    <dbReference type="NCBI Taxonomy" id="7574"/>
    <lineage>
        <taxon>Eukaryota</taxon>
        <taxon>Metazoa</taxon>
        <taxon>Spiralia</taxon>
        <taxon>Lophotrochozoa</taxon>
        <taxon>Brachiopoda</taxon>
        <taxon>Linguliformea</taxon>
        <taxon>Lingulata</taxon>
        <taxon>Lingulida</taxon>
        <taxon>Linguloidea</taxon>
        <taxon>Lingulidae</taxon>
        <taxon>Lingula</taxon>
    </lineage>
</organism>
<feature type="region of interest" description="Disordered" evidence="2">
    <location>
        <begin position="150"/>
        <end position="432"/>
    </location>
</feature>
<name>A0A1S3J2Q0_LINAN</name>
<evidence type="ECO:0000313" key="4">
    <source>
        <dbReference type="Proteomes" id="UP000085678"/>
    </source>
</evidence>
<gene>
    <name evidence="5" type="primary">LOC106169666</name>
</gene>
<dbReference type="AlphaFoldDB" id="A0A1S3J2Q0"/>
<feature type="compositionally biased region" description="Low complexity" evidence="2">
    <location>
        <begin position="873"/>
        <end position="883"/>
    </location>
</feature>
<feature type="compositionally biased region" description="Low complexity" evidence="2">
    <location>
        <begin position="913"/>
        <end position="926"/>
    </location>
</feature>
<feature type="region of interest" description="Disordered" evidence="2">
    <location>
        <begin position="857"/>
        <end position="935"/>
    </location>
</feature>
<feature type="compositionally biased region" description="Basic and acidic residues" evidence="2">
    <location>
        <begin position="666"/>
        <end position="698"/>
    </location>
</feature>
<sequence length="1046" mass="118378">MTEVEMSPVIEANCKFRWPRTVETKAVEVFLLGAFDRDQPICLRWSKSKELYESDYVKVPVGAYVSQLMVDDKTYPLEKFDVRSYTFEVSLEVKEGSEESSVNTVETPVNGLLNGHLQQDMEPKPEEPQGASSAIKRSGLYEELVRHQMTHGEPSWTKEDSYSLKSDISDRGSVDSLRSRDSYRERAPKDLITDKLHTGGDKLYNGGLNDIRNVDNGEGSRHSRSRGSQDALDNLEQYSRHSSTSSRGAGRDESGSYRERSSHYSDRGSQHSQEYERGSHQSDRGSIHSQSSSRQVSRQGSYSSEQELNQVFHSNGRERRPSLERRSLDQDQSREHDRDRTSPAGSKSSHNSREDPGEVHRKSSYHSLPPMPTSQRLTQQDKRSLTPDSYSRVPRSLGQQPPVMSPLVTTRTTPMSPHPSSRSSSRTTTPVVANGNQETAHSREDYNRVQQLEDTVATLKKLLADRDVEARRYQTDIAELSQENGHLKTELSTMKRAGGQESSAYHHGDDRKELEKRFDELLKEKENLATEVWKLKQELEKSQGDRPRDGSGESGHLDNYSPNNPYALQRKIEELESQIQDLQEANETAALEQSKAEKRAQDLGDENATLKTATAGHLQKLQAENQKLQEQILQLNERNTESVLMEDEEELRKEIQRLRTEMRKLRDQNHQVNEENISLRDQLRDSKRREKYHSRENSKNNGYVGQLQEEDPLGDRRALIETAEKYRQEKLEAVAEIKRLRERIAQYESKTGYKIPSPPKSSADHVSPYSDRSDSKRYDLTSDTRYHGSMYSSAHKSSGYGSRYEELVEDYVSPPRVNGVHSLYSAYTGTRHHGAFVDDEVAPSESTTDLINEIHGLNMNGHVPRPARRKSIDSTSSASSIMSDYDKELGVKPLTGSRSRPRSFDVGGKTHRSGSPTSPPRVTSPTAGLRSVSPSILVTQHNKGLIGQKREGTSTLGRRPFAPRSPGDISLEDVIKFSRQGGKISRGLVKFIGHLPGRNDTYVGVELENEEGKHDGTFEDKRYFRCKPNKGVFVAFNKIIMVYGSY</sequence>
<feature type="compositionally biased region" description="Basic and acidic residues" evidence="2">
    <location>
        <begin position="538"/>
        <end position="551"/>
    </location>
</feature>
<proteinExistence type="predicted"/>
<dbReference type="Proteomes" id="UP000085678">
    <property type="component" value="Unplaced"/>
</dbReference>
<feature type="region of interest" description="Disordered" evidence="2">
    <location>
        <begin position="538"/>
        <end position="564"/>
    </location>
</feature>
<feature type="compositionally biased region" description="Low complexity" evidence="2">
    <location>
        <begin position="287"/>
        <end position="304"/>
    </location>
</feature>
<evidence type="ECO:0000256" key="2">
    <source>
        <dbReference type="SAM" id="MobiDB-lite"/>
    </source>
</evidence>
<evidence type="ECO:0000259" key="3">
    <source>
        <dbReference type="PROSITE" id="PS50245"/>
    </source>
</evidence>
<dbReference type="SUPFAM" id="SSF74924">
    <property type="entry name" value="Cap-Gly domain"/>
    <property type="match status" value="1"/>
</dbReference>
<evidence type="ECO:0000256" key="1">
    <source>
        <dbReference type="SAM" id="Coils"/>
    </source>
</evidence>
<feature type="compositionally biased region" description="Low complexity" evidence="2">
    <location>
        <begin position="409"/>
        <end position="430"/>
    </location>
</feature>
<feature type="region of interest" description="Disordered" evidence="2">
    <location>
        <begin position="666"/>
        <end position="710"/>
    </location>
</feature>
<dbReference type="OrthoDB" id="2130750at2759"/>
<reference evidence="5" key="1">
    <citation type="submission" date="2025-08" db="UniProtKB">
        <authorList>
            <consortium name="RefSeq"/>
        </authorList>
    </citation>
    <scope>IDENTIFICATION</scope>
    <source>
        <tissue evidence="5">Gonads</tissue>
    </source>
</reference>
<dbReference type="InterPro" id="IPR000938">
    <property type="entry name" value="CAP-Gly_domain"/>
</dbReference>
<feature type="compositionally biased region" description="Basic and acidic residues" evidence="2">
    <location>
        <begin position="351"/>
        <end position="361"/>
    </location>
</feature>
<dbReference type="SMART" id="SM01052">
    <property type="entry name" value="CAP_GLY"/>
    <property type="match status" value="1"/>
</dbReference>
<feature type="compositionally biased region" description="Basic and acidic residues" evidence="2">
    <location>
        <begin position="156"/>
        <end position="200"/>
    </location>
</feature>
<feature type="compositionally biased region" description="Basic and acidic residues" evidence="2">
    <location>
        <begin position="771"/>
        <end position="780"/>
    </location>
</feature>
<accession>A0A1S3J2Q0</accession>
<dbReference type="RefSeq" id="XP_013404692.1">
    <property type="nucleotide sequence ID" value="XM_013549238.1"/>
</dbReference>
<keyword evidence="4" id="KW-1185">Reference proteome</keyword>
<feature type="compositionally biased region" description="Polar residues" evidence="2">
    <location>
        <begin position="236"/>
        <end position="247"/>
    </location>
</feature>
<dbReference type="PROSITE" id="PS00845">
    <property type="entry name" value="CAP_GLY_1"/>
    <property type="match status" value="1"/>
</dbReference>
<evidence type="ECO:0000313" key="5">
    <source>
        <dbReference type="RefSeq" id="XP_013404692.1"/>
    </source>
</evidence>
<protein>
    <submittedName>
        <fullName evidence="5">CAP-Gly domain-containing linker protein 1 isoform X3</fullName>
    </submittedName>
</protein>